<keyword evidence="9" id="KW-1185">Reference proteome</keyword>
<evidence type="ECO:0000256" key="2">
    <source>
        <dbReference type="ARBA" id="ARBA00022737"/>
    </source>
</evidence>
<evidence type="ECO:0000313" key="9">
    <source>
        <dbReference type="Proteomes" id="UP001341840"/>
    </source>
</evidence>
<evidence type="ECO:0000256" key="5">
    <source>
        <dbReference type="ARBA" id="ARBA00022840"/>
    </source>
</evidence>
<feature type="domain" description="NB-ARC" evidence="7">
    <location>
        <begin position="51"/>
        <end position="217"/>
    </location>
</feature>
<name>A0ABU6TJE2_9FABA</name>
<dbReference type="Gene3D" id="1.10.10.10">
    <property type="entry name" value="Winged helix-like DNA-binding domain superfamily/Winged helix DNA-binding domain"/>
    <property type="match status" value="1"/>
</dbReference>
<protein>
    <recommendedName>
        <fullName evidence="7">NB-ARC domain-containing protein</fullName>
    </recommendedName>
</protein>
<dbReference type="EMBL" id="JASCZI010090947">
    <property type="protein sequence ID" value="MED6147993.1"/>
    <property type="molecule type" value="Genomic_DNA"/>
</dbReference>
<dbReference type="Gene3D" id="1.10.8.430">
    <property type="entry name" value="Helical domain of apoptotic protease-activating factors"/>
    <property type="match status" value="1"/>
</dbReference>
<evidence type="ECO:0000256" key="6">
    <source>
        <dbReference type="SAM" id="Coils"/>
    </source>
</evidence>
<dbReference type="Gene3D" id="3.40.50.300">
    <property type="entry name" value="P-loop containing nucleotide triphosphate hydrolases"/>
    <property type="match status" value="1"/>
</dbReference>
<dbReference type="Proteomes" id="UP001341840">
    <property type="component" value="Unassembled WGS sequence"/>
</dbReference>
<dbReference type="Pfam" id="PF00931">
    <property type="entry name" value="NB-ARC"/>
    <property type="match status" value="1"/>
</dbReference>
<dbReference type="InterPro" id="IPR002182">
    <property type="entry name" value="NB-ARC"/>
</dbReference>
<proteinExistence type="predicted"/>
<gene>
    <name evidence="8" type="ORF">PIB30_049032</name>
</gene>
<dbReference type="InterPro" id="IPR042197">
    <property type="entry name" value="Apaf_helical"/>
</dbReference>
<evidence type="ECO:0000256" key="3">
    <source>
        <dbReference type="ARBA" id="ARBA00022741"/>
    </source>
</evidence>
<evidence type="ECO:0000256" key="4">
    <source>
        <dbReference type="ARBA" id="ARBA00022821"/>
    </source>
</evidence>
<accession>A0ABU6TJE2</accession>
<dbReference type="PANTHER" id="PTHR33463">
    <property type="entry name" value="NB-ARC DOMAIN-CONTAINING PROTEIN-RELATED"/>
    <property type="match status" value="1"/>
</dbReference>
<dbReference type="PRINTS" id="PR00364">
    <property type="entry name" value="DISEASERSIST"/>
</dbReference>
<keyword evidence="5" id="KW-0067">ATP-binding</keyword>
<keyword evidence="2" id="KW-0677">Repeat</keyword>
<feature type="coiled-coil region" evidence="6">
    <location>
        <begin position="559"/>
        <end position="593"/>
    </location>
</feature>
<dbReference type="SUPFAM" id="SSF52540">
    <property type="entry name" value="P-loop containing nucleoside triphosphate hydrolases"/>
    <property type="match status" value="1"/>
</dbReference>
<dbReference type="InterPro" id="IPR050905">
    <property type="entry name" value="Plant_NBS-LRR"/>
</dbReference>
<comment type="caution">
    <text evidence="8">The sequence shown here is derived from an EMBL/GenBank/DDBJ whole genome shotgun (WGS) entry which is preliminary data.</text>
</comment>
<organism evidence="8 9">
    <name type="scientific">Stylosanthes scabra</name>
    <dbReference type="NCBI Taxonomy" id="79078"/>
    <lineage>
        <taxon>Eukaryota</taxon>
        <taxon>Viridiplantae</taxon>
        <taxon>Streptophyta</taxon>
        <taxon>Embryophyta</taxon>
        <taxon>Tracheophyta</taxon>
        <taxon>Spermatophyta</taxon>
        <taxon>Magnoliopsida</taxon>
        <taxon>eudicotyledons</taxon>
        <taxon>Gunneridae</taxon>
        <taxon>Pentapetalae</taxon>
        <taxon>rosids</taxon>
        <taxon>fabids</taxon>
        <taxon>Fabales</taxon>
        <taxon>Fabaceae</taxon>
        <taxon>Papilionoideae</taxon>
        <taxon>50 kb inversion clade</taxon>
        <taxon>dalbergioids sensu lato</taxon>
        <taxon>Dalbergieae</taxon>
        <taxon>Pterocarpus clade</taxon>
        <taxon>Stylosanthes</taxon>
    </lineage>
</organism>
<keyword evidence="1" id="KW-0433">Leucine-rich repeat</keyword>
<reference evidence="8 9" key="1">
    <citation type="journal article" date="2023" name="Plants (Basel)">
        <title>Bridging the Gap: Combining Genomics and Transcriptomics Approaches to Understand Stylosanthes scabra, an Orphan Legume from the Brazilian Caatinga.</title>
        <authorList>
            <person name="Ferreira-Neto J.R.C."/>
            <person name="da Silva M.D."/>
            <person name="Binneck E."/>
            <person name="de Melo N.F."/>
            <person name="da Silva R.H."/>
            <person name="de Melo A.L.T.M."/>
            <person name="Pandolfi V."/>
            <person name="Bustamante F.O."/>
            <person name="Brasileiro-Vidal A.C."/>
            <person name="Benko-Iseppon A.M."/>
        </authorList>
    </citation>
    <scope>NUCLEOTIDE SEQUENCE [LARGE SCALE GENOMIC DNA]</scope>
    <source>
        <tissue evidence="8">Leaves</tissue>
    </source>
</reference>
<dbReference type="PANTHER" id="PTHR33463:SF209">
    <property type="entry name" value="DISEASE RESISTANCE PROTEIN RPS2-LIKE"/>
    <property type="match status" value="1"/>
</dbReference>
<keyword evidence="4" id="KW-0611">Plant defense</keyword>
<keyword evidence="3" id="KW-0547">Nucleotide-binding</keyword>
<evidence type="ECO:0000313" key="8">
    <source>
        <dbReference type="EMBL" id="MED6147993.1"/>
    </source>
</evidence>
<keyword evidence="6" id="KW-0175">Coiled coil</keyword>
<evidence type="ECO:0000256" key="1">
    <source>
        <dbReference type="ARBA" id="ARBA00022614"/>
    </source>
</evidence>
<evidence type="ECO:0000259" key="7">
    <source>
        <dbReference type="Pfam" id="PF00931"/>
    </source>
</evidence>
<dbReference type="InterPro" id="IPR027417">
    <property type="entry name" value="P-loop_NTPase"/>
</dbReference>
<dbReference type="InterPro" id="IPR036388">
    <property type="entry name" value="WH-like_DNA-bd_sf"/>
</dbReference>
<sequence>MGHQGHVLMRKQEHSARRELVTKLQEQVNHTDQDARTDGGYFMQFELESRETTFNQIMEALQDDNTSRVALYGMGGVGKKTLAKQVGKRVKDLNMFNLVVTVLVTAPPNVKQIQGDIAKQLGLRLEGEESDLASRKAQISVGFRNKGRVLVILYDVANKFDLQEIGILNNGSSEMVCNCKVLLTTRNRQIGYLMGCQCSIHLFLLTEEEAWNSLRKHASFDVDGSQANLTSIVKDVAKHCQGLPFAISVIGYILREKGVEQWKEVLESLKSKKWKGLVWKDDSSNFILWLIQLSYNTLSSNIARKIFLICGLFPADYEILIEELCCYAIRLGLCCKNEVIAAVESLKDSCLLRHSDSSKDHVIMTRMRCDIANMIVYEENPTYRYIICEYKNKLDSKEDFRWHEELDRVLHQLFGVTDDPTCSTRNTESCAGQHCDLQVVKSYCNPKAATIPKPSGKLVDFYGLCRVDKSFLPLLKEACGKNPNLIECQRKHSEMLRQSAFDSLGRLLFLLHNVRIRDWIYHKQELEMFWEQAKLMKFDLEWLSPTMQQILSSVDLARVESLREEEKYWNEEAAKLREQLKIVEDKAAVIRTEISLAESKLESFAIVSKVTPWRKTFRFR</sequence>